<dbReference type="Pfam" id="PF03009">
    <property type="entry name" value="GDPD"/>
    <property type="match status" value="1"/>
</dbReference>
<dbReference type="EMBL" id="CP135076">
    <property type="protein sequence ID" value="WNO54439.1"/>
    <property type="molecule type" value="Genomic_DNA"/>
</dbReference>
<organism evidence="8 9">
    <name type="scientific">Stakelama saccharophila</name>
    <dbReference type="NCBI Taxonomy" id="3075605"/>
    <lineage>
        <taxon>Bacteria</taxon>
        <taxon>Pseudomonadati</taxon>
        <taxon>Pseudomonadota</taxon>
        <taxon>Alphaproteobacteria</taxon>
        <taxon>Sphingomonadales</taxon>
        <taxon>Sphingomonadaceae</taxon>
        <taxon>Stakelama</taxon>
    </lineage>
</organism>
<evidence type="ECO:0000313" key="9">
    <source>
        <dbReference type="Proteomes" id="UP001302249"/>
    </source>
</evidence>
<keyword evidence="3" id="KW-0732">Signal</keyword>
<keyword evidence="5" id="KW-0378">Hydrolase</keyword>
<dbReference type="Gene3D" id="3.20.20.190">
    <property type="entry name" value="Phosphatidylinositol (PI) phosphodiesterase"/>
    <property type="match status" value="1"/>
</dbReference>
<dbReference type="Proteomes" id="UP001302249">
    <property type="component" value="Chromosome"/>
</dbReference>
<dbReference type="CDD" id="cd08602">
    <property type="entry name" value="GDPD_ScGlpQ1_like"/>
    <property type="match status" value="1"/>
</dbReference>
<comment type="similarity">
    <text evidence="1">Belongs to the glycerophosphoryl diester phosphodiesterase family.</text>
</comment>
<comment type="catalytic activity">
    <reaction evidence="6">
        <text>a sn-glycero-3-phosphodiester + H2O = an alcohol + sn-glycerol 3-phosphate + H(+)</text>
        <dbReference type="Rhea" id="RHEA:12969"/>
        <dbReference type="ChEBI" id="CHEBI:15377"/>
        <dbReference type="ChEBI" id="CHEBI:15378"/>
        <dbReference type="ChEBI" id="CHEBI:30879"/>
        <dbReference type="ChEBI" id="CHEBI:57597"/>
        <dbReference type="ChEBI" id="CHEBI:83408"/>
        <dbReference type="EC" id="3.1.4.46"/>
    </reaction>
</comment>
<keyword evidence="4" id="KW-0319">Glycerol metabolism</keyword>
<accession>A0ABZ0BAY0</accession>
<dbReference type="RefSeq" id="WP_313916930.1">
    <property type="nucleotide sequence ID" value="NZ_CP135076.1"/>
</dbReference>
<evidence type="ECO:0000313" key="8">
    <source>
        <dbReference type="EMBL" id="WNO54439.1"/>
    </source>
</evidence>
<dbReference type="PANTHER" id="PTHR43620">
    <property type="entry name" value="GLYCEROPHOSPHORYL DIESTER PHOSPHODIESTERASE"/>
    <property type="match status" value="1"/>
</dbReference>
<reference evidence="8 9" key="1">
    <citation type="submission" date="2023-09" db="EMBL/GenBank/DDBJ databases">
        <authorList>
            <person name="Rey-Velasco X."/>
        </authorList>
    </citation>
    <scope>NUCLEOTIDE SEQUENCE [LARGE SCALE GENOMIC DNA]</scope>
    <source>
        <strain evidence="8 9">W311</strain>
    </source>
</reference>
<dbReference type="SUPFAM" id="SSF51695">
    <property type="entry name" value="PLC-like phosphodiesterases"/>
    <property type="match status" value="1"/>
</dbReference>
<evidence type="ECO:0000256" key="6">
    <source>
        <dbReference type="ARBA" id="ARBA00047512"/>
    </source>
</evidence>
<feature type="domain" description="GP-PDE" evidence="7">
    <location>
        <begin position="45"/>
        <end position="361"/>
    </location>
</feature>
<dbReference type="InterPro" id="IPR017946">
    <property type="entry name" value="PLC-like_Pdiesterase_TIM-brl"/>
</dbReference>
<evidence type="ECO:0000256" key="1">
    <source>
        <dbReference type="ARBA" id="ARBA00007277"/>
    </source>
</evidence>
<keyword evidence="9" id="KW-1185">Reference proteome</keyword>
<evidence type="ECO:0000256" key="4">
    <source>
        <dbReference type="ARBA" id="ARBA00022798"/>
    </source>
</evidence>
<evidence type="ECO:0000256" key="5">
    <source>
        <dbReference type="ARBA" id="ARBA00022801"/>
    </source>
</evidence>
<evidence type="ECO:0000259" key="7">
    <source>
        <dbReference type="PROSITE" id="PS51704"/>
    </source>
</evidence>
<gene>
    <name evidence="8" type="ORF">RPR59_04075</name>
</gene>
<dbReference type="PROSITE" id="PS51704">
    <property type="entry name" value="GP_PDE"/>
    <property type="match status" value="1"/>
</dbReference>
<name>A0ABZ0BAY0_9SPHN</name>
<sequence>MNRRIANWRRRGPAVAFAALAAIFATSRSRAERSEPLSAKPLSPPIVIAHRGASGERPEHTLASYERAIEQGADFIEPDLVLTKDDVFVARHENNIADTTDVAEHPEFADRRTTRTVDGEQVTGWFTEDFTLAELKTLRAKERLPLLRPDNTEYDGRYEIPTLDEVIALAKRASAETGRTIGIYPETKHPGYFASIGQPMERRLVATLKAAGWDSAEAPVFIQSFEVANLKRLHAMTDVRLIQLLNDKGGPADDSGLSYAGMTTPAGLKQIATYAWGIGPNKDMIAVGDRPATLLVRDAHAVGLRVHPWTFRAENYFLPRSSRTGLDPRRHGRMDALIRRQLALGIDGFFTDFPVIGVAVRDMASNLVVAPGREL</sequence>
<dbReference type="EC" id="3.1.4.46" evidence="2"/>
<evidence type="ECO:0000256" key="3">
    <source>
        <dbReference type="ARBA" id="ARBA00022729"/>
    </source>
</evidence>
<dbReference type="InterPro" id="IPR030395">
    <property type="entry name" value="GP_PDE_dom"/>
</dbReference>
<dbReference type="PANTHER" id="PTHR43620:SF7">
    <property type="entry name" value="GLYCEROPHOSPHODIESTER PHOSPHODIESTERASE GDPD5-RELATED"/>
    <property type="match status" value="1"/>
</dbReference>
<proteinExistence type="inferred from homology"/>
<evidence type="ECO:0000256" key="2">
    <source>
        <dbReference type="ARBA" id="ARBA00012247"/>
    </source>
</evidence>
<protein>
    <recommendedName>
        <fullName evidence="2">glycerophosphodiester phosphodiesterase</fullName>
        <ecNumber evidence="2">3.1.4.46</ecNumber>
    </recommendedName>
</protein>